<keyword evidence="7" id="KW-0521">NADP</keyword>
<evidence type="ECO:0000256" key="5">
    <source>
        <dbReference type="ARBA" id="ARBA00022741"/>
    </source>
</evidence>
<evidence type="ECO:0000313" key="12">
    <source>
        <dbReference type="Proteomes" id="UP000295717"/>
    </source>
</evidence>
<dbReference type="PANTHER" id="PTHR47878">
    <property type="entry name" value="OXIDOREDUCTASE FAD/NAD(P)-BINDING DOMAIN PROTEIN"/>
    <property type="match status" value="1"/>
</dbReference>
<dbReference type="GO" id="GO:0034599">
    <property type="term" value="P:cellular response to oxidative stress"/>
    <property type="evidence" value="ECO:0007669"/>
    <property type="project" value="TreeGrafter"/>
</dbReference>
<keyword evidence="5" id="KW-0547">Nucleotide-binding</keyword>
<reference evidence="11 12" key="1">
    <citation type="submission" date="2019-03" db="EMBL/GenBank/DDBJ databases">
        <title>Genomic Encyclopedia of Type Strains, Phase IV (KMG-IV): sequencing the most valuable type-strain genomes for metagenomic binning, comparative biology and taxonomic classification.</title>
        <authorList>
            <person name="Goeker M."/>
        </authorList>
    </citation>
    <scope>NUCLEOTIDE SEQUENCE [LARGE SCALE GENOMIC DNA]</scope>
    <source>
        <strain evidence="11 12">DSM 13587</strain>
    </source>
</reference>
<comment type="catalytic activity">
    <reaction evidence="9">
        <text>2 reduced [2Fe-2S]-[ferredoxin] + NADP(+) + H(+) = 2 oxidized [2Fe-2S]-[ferredoxin] + NADPH</text>
        <dbReference type="Rhea" id="RHEA:20125"/>
        <dbReference type="Rhea" id="RHEA-COMP:10000"/>
        <dbReference type="Rhea" id="RHEA-COMP:10001"/>
        <dbReference type="ChEBI" id="CHEBI:15378"/>
        <dbReference type="ChEBI" id="CHEBI:33737"/>
        <dbReference type="ChEBI" id="CHEBI:33738"/>
        <dbReference type="ChEBI" id="CHEBI:57783"/>
        <dbReference type="ChEBI" id="CHEBI:58349"/>
        <dbReference type="EC" id="1.18.1.2"/>
    </reaction>
</comment>
<feature type="domain" description="FAD-binding FR-type" evidence="10">
    <location>
        <begin position="6"/>
        <end position="105"/>
    </location>
</feature>
<dbReference type="CDD" id="cd06195">
    <property type="entry name" value="FNR1"/>
    <property type="match status" value="1"/>
</dbReference>
<dbReference type="InterPro" id="IPR051930">
    <property type="entry name" value="FNR_type-1"/>
</dbReference>
<protein>
    <recommendedName>
        <fullName evidence="3">ferredoxin--NADP(+) reductase</fullName>
        <ecNumber evidence="3">1.18.1.2</ecNumber>
    </recommendedName>
</protein>
<dbReference type="Pfam" id="PF00175">
    <property type="entry name" value="NAD_binding_1"/>
    <property type="match status" value="1"/>
</dbReference>
<name>A0A4V2V128_9GAMM</name>
<evidence type="ECO:0000256" key="2">
    <source>
        <dbReference type="ARBA" id="ARBA00008312"/>
    </source>
</evidence>
<keyword evidence="6" id="KW-0274">FAD</keyword>
<dbReference type="InterPro" id="IPR017938">
    <property type="entry name" value="Riboflavin_synthase-like_b-brl"/>
</dbReference>
<dbReference type="Pfam" id="PF00970">
    <property type="entry name" value="FAD_binding_6"/>
    <property type="match status" value="1"/>
</dbReference>
<dbReference type="EMBL" id="SMAO01000008">
    <property type="protein sequence ID" value="TCT19602.1"/>
    <property type="molecule type" value="Genomic_DNA"/>
</dbReference>
<comment type="cofactor">
    <cofactor evidence="1">
        <name>FAD</name>
        <dbReference type="ChEBI" id="CHEBI:57692"/>
    </cofactor>
</comment>
<comment type="similarity">
    <text evidence="2">Belongs to the ferredoxin--NADP reductase type 1 family.</text>
</comment>
<organism evidence="11 12">
    <name type="scientific">Thiobaca trueperi</name>
    <dbReference type="NCBI Taxonomy" id="127458"/>
    <lineage>
        <taxon>Bacteria</taxon>
        <taxon>Pseudomonadati</taxon>
        <taxon>Pseudomonadota</taxon>
        <taxon>Gammaproteobacteria</taxon>
        <taxon>Chromatiales</taxon>
        <taxon>Chromatiaceae</taxon>
        <taxon>Thiobaca</taxon>
    </lineage>
</organism>
<accession>A0A4V2V128</accession>
<evidence type="ECO:0000256" key="4">
    <source>
        <dbReference type="ARBA" id="ARBA00022630"/>
    </source>
</evidence>
<dbReference type="PANTHER" id="PTHR47878:SF1">
    <property type="entry name" value="FLAVODOXIN_FERREDOXIN--NADP REDUCTASE"/>
    <property type="match status" value="1"/>
</dbReference>
<evidence type="ECO:0000313" key="11">
    <source>
        <dbReference type="EMBL" id="TCT19602.1"/>
    </source>
</evidence>
<dbReference type="InterPro" id="IPR039261">
    <property type="entry name" value="FNR_nucleotide-bd"/>
</dbReference>
<dbReference type="InterPro" id="IPR001433">
    <property type="entry name" value="OxRdtase_FAD/NAD-bd"/>
</dbReference>
<dbReference type="SUPFAM" id="SSF52343">
    <property type="entry name" value="Ferredoxin reductase-like, C-terminal NADP-linked domain"/>
    <property type="match status" value="1"/>
</dbReference>
<dbReference type="Proteomes" id="UP000295717">
    <property type="component" value="Unassembled WGS sequence"/>
</dbReference>
<evidence type="ECO:0000256" key="8">
    <source>
        <dbReference type="ARBA" id="ARBA00023002"/>
    </source>
</evidence>
<dbReference type="InterPro" id="IPR017927">
    <property type="entry name" value="FAD-bd_FR_type"/>
</dbReference>
<evidence type="ECO:0000256" key="1">
    <source>
        <dbReference type="ARBA" id="ARBA00001974"/>
    </source>
</evidence>
<keyword evidence="4" id="KW-0285">Flavoprotein</keyword>
<dbReference type="InterPro" id="IPR033892">
    <property type="entry name" value="FNR_bac"/>
</dbReference>
<proteinExistence type="inferred from homology"/>
<dbReference type="Gene3D" id="3.40.50.80">
    <property type="entry name" value="Nucleotide-binding domain of ferredoxin-NADP reductase (FNR) module"/>
    <property type="match status" value="1"/>
</dbReference>
<dbReference type="PROSITE" id="PS51384">
    <property type="entry name" value="FAD_FR"/>
    <property type="match status" value="1"/>
</dbReference>
<dbReference type="InterPro" id="IPR008333">
    <property type="entry name" value="Cbr1-like_FAD-bd_dom"/>
</dbReference>
<evidence type="ECO:0000256" key="3">
    <source>
        <dbReference type="ARBA" id="ARBA00013223"/>
    </source>
</evidence>
<dbReference type="EC" id="1.18.1.2" evidence="3"/>
<dbReference type="GO" id="GO:0004324">
    <property type="term" value="F:ferredoxin-NADP+ reductase activity"/>
    <property type="evidence" value="ECO:0007669"/>
    <property type="project" value="UniProtKB-EC"/>
</dbReference>
<dbReference type="SUPFAM" id="SSF63380">
    <property type="entry name" value="Riboflavin synthase domain-like"/>
    <property type="match status" value="1"/>
</dbReference>
<dbReference type="GO" id="GO:0000166">
    <property type="term" value="F:nucleotide binding"/>
    <property type="evidence" value="ECO:0007669"/>
    <property type="project" value="UniProtKB-KW"/>
</dbReference>
<dbReference type="GO" id="GO:0042167">
    <property type="term" value="P:heme catabolic process"/>
    <property type="evidence" value="ECO:0007669"/>
    <property type="project" value="TreeGrafter"/>
</dbReference>
<dbReference type="AlphaFoldDB" id="A0A4V2V128"/>
<keyword evidence="12" id="KW-1185">Reference proteome</keyword>
<comment type="caution">
    <text evidence="11">The sequence shown here is derived from an EMBL/GenBank/DDBJ whole genome shotgun (WGS) entry which is preliminary data.</text>
</comment>
<evidence type="ECO:0000256" key="7">
    <source>
        <dbReference type="ARBA" id="ARBA00022857"/>
    </source>
</evidence>
<gene>
    <name evidence="11" type="ORF">EDC35_108210</name>
</gene>
<evidence type="ECO:0000256" key="6">
    <source>
        <dbReference type="ARBA" id="ARBA00022827"/>
    </source>
</evidence>
<keyword evidence="8" id="KW-0560">Oxidoreductase</keyword>
<evidence type="ECO:0000259" key="10">
    <source>
        <dbReference type="PROSITE" id="PS51384"/>
    </source>
</evidence>
<sequence>MGTDMNDWVKARVVGKHQWAAGLYSLQFDAPIADYQAGQYIKVALDIEGERIGRPYSLVNAPQSRPLEIYFNEIAGGPLTPPLSALKPGDEVWLTAHAGGIFTLETVQPAETLWLLATGTGLGVYLSILRTDAPWDLFKRVVLIHGVRVATDFTYAETLAEIGRRHADRFTFIPVVSREDCAGTLHGRITDLLTSGQLESRADATIDPATSHVMLCGNSAMIKDAKVILEARGLVRHRRHAPGHYTTEQYH</sequence>
<dbReference type="Gene3D" id="2.40.30.10">
    <property type="entry name" value="Translation factors"/>
    <property type="match status" value="1"/>
</dbReference>
<evidence type="ECO:0000256" key="9">
    <source>
        <dbReference type="ARBA" id="ARBA00047776"/>
    </source>
</evidence>